<dbReference type="STRING" id="206506.AAV32_07220"/>
<comment type="catalytic activity">
    <reaction evidence="5">
        <text>O-phospho-L-tyrosyl-[protein] + H2O = L-tyrosyl-[protein] + phosphate</text>
        <dbReference type="Rhea" id="RHEA:10684"/>
        <dbReference type="Rhea" id="RHEA-COMP:10136"/>
        <dbReference type="Rhea" id="RHEA-COMP:20101"/>
        <dbReference type="ChEBI" id="CHEBI:15377"/>
        <dbReference type="ChEBI" id="CHEBI:43474"/>
        <dbReference type="ChEBI" id="CHEBI:46858"/>
        <dbReference type="ChEBI" id="CHEBI:61978"/>
        <dbReference type="EC" id="3.1.3.48"/>
    </reaction>
</comment>
<evidence type="ECO:0000313" key="8">
    <source>
        <dbReference type="EMBL" id="KKO72239.1"/>
    </source>
</evidence>
<evidence type="ECO:0000313" key="10">
    <source>
        <dbReference type="Proteomes" id="UP000078084"/>
    </source>
</evidence>
<feature type="domain" description="Phosphotyrosine protein phosphatase I" evidence="7">
    <location>
        <begin position="15"/>
        <end position="158"/>
    </location>
</feature>
<feature type="active site" description="Proton donor" evidence="6">
    <location>
        <position position="132"/>
    </location>
</feature>
<dbReference type="AlphaFoldDB" id="A0A171KTM2"/>
<dbReference type="EMBL" id="SGWZ01000004">
    <property type="protein sequence ID" value="RZS67491.1"/>
    <property type="molecule type" value="Genomic_DNA"/>
</dbReference>
<keyword evidence="4" id="KW-0904">Protein phosphatase</keyword>
<protein>
    <recommendedName>
        <fullName evidence="2">protein-tyrosine-phosphatase</fullName>
        <ecNumber evidence="2">3.1.3.48</ecNumber>
    </recommendedName>
</protein>
<evidence type="ECO:0000313" key="9">
    <source>
        <dbReference type="EMBL" id="RZS67491.1"/>
    </source>
</evidence>
<dbReference type="PRINTS" id="PR00719">
    <property type="entry name" value="LMWPTPASE"/>
</dbReference>
<dbReference type="EMBL" id="LBNE01000003">
    <property type="protein sequence ID" value="KKO72239.1"/>
    <property type="molecule type" value="Genomic_DNA"/>
</dbReference>
<comment type="similarity">
    <text evidence="1">Belongs to the low molecular weight phosphotyrosine protein phosphatase family.</text>
</comment>
<dbReference type="RefSeq" id="WP_068370056.1">
    <property type="nucleotide sequence ID" value="NZ_LBNE01000003.1"/>
</dbReference>
<dbReference type="Pfam" id="PF01451">
    <property type="entry name" value="LMWPc"/>
    <property type="match status" value="1"/>
</dbReference>
<dbReference type="InterPro" id="IPR050438">
    <property type="entry name" value="LMW_PTPase"/>
</dbReference>
<accession>A0A171KTM2</accession>
<organism evidence="8 10">
    <name type="scientific">Kerstersia gyiorum</name>
    <dbReference type="NCBI Taxonomy" id="206506"/>
    <lineage>
        <taxon>Bacteria</taxon>
        <taxon>Pseudomonadati</taxon>
        <taxon>Pseudomonadota</taxon>
        <taxon>Betaproteobacteria</taxon>
        <taxon>Burkholderiales</taxon>
        <taxon>Alcaligenaceae</taxon>
        <taxon>Kerstersia</taxon>
    </lineage>
</organism>
<proteinExistence type="inferred from homology"/>
<dbReference type="SMART" id="SM00226">
    <property type="entry name" value="LMWPc"/>
    <property type="match status" value="1"/>
</dbReference>
<name>A0A171KTM2_9BURK</name>
<dbReference type="CDD" id="cd16343">
    <property type="entry name" value="LMWPTP"/>
    <property type="match status" value="1"/>
</dbReference>
<dbReference type="InterPro" id="IPR023485">
    <property type="entry name" value="Ptyr_pPase"/>
</dbReference>
<feature type="active site" evidence="6">
    <location>
        <position position="27"/>
    </location>
</feature>
<comment type="caution">
    <text evidence="8">The sequence shown here is derived from an EMBL/GenBank/DDBJ whole genome shotgun (WGS) entry which is preliminary data.</text>
</comment>
<evidence type="ECO:0000256" key="6">
    <source>
        <dbReference type="PIRSR" id="PIRSR617867-1"/>
    </source>
</evidence>
<dbReference type="PANTHER" id="PTHR11717:SF31">
    <property type="entry name" value="LOW MOLECULAR WEIGHT PROTEIN-TYROSINE-PHOSPHATASE ETP-RELATED"/>
    <property type="match status" value="1"/>
</dbReference>
<dbReference type="InterPro" id="IPR017867">
    <property type="entry name" value="Tyr_phospatase_low_mol_wt"/>
</dbReference>
<dbReference type="Proteomes" id="UP000292039">
    <property type="component" value="Unassembled WGS sequence"/>
</dbReference>
<evidence type="ECO:0000256" key="3">
    <source>
        <dbReference type="ARBA" id="ARBA00022801"/>
    </source>
</evidence>
<gene>
    <name evidence="8" type="ORF">AAV32_07220</name>
    <name evidence="9" type="ORF">EV679_2715</name>
</gene>
<dbReference type="SUPFAM" id="SSF52788">
    <property type="entry name" value="Phosphotyrosine protein phosphatases I"/>
    <property type="match status" value="1"/>
</dbReference>
<evidence type="ECO:0000259" key="7">
    <source>
        <dbReference type="SMART" id="SM00226"/>
    </source>
</evidence>
<dbReference type="GO" id="GO:0004725">
    <property type="term" value="F:protein tyrosine phosphatase activity"/>
    <property type="evidence" value="ECO:0007669"/>
    <property type="project" value="UniProtKB-EC"/>
</dbReference>
<dbReference type="Gene3D" id="3.40.50.2300">
    <property type="match status" value="1"/>
</dbReference>
<evidence type="ECO:0000313" key="11">
    <source>
        <dbReference type="Proteomes" id="UP000292039"/>
    </source>
</evidence>
<evidence type="ECO:0000256" key="1">
    <source>
        <dbReference type="ARBA" id="ARBA00011063"/>
    </source>
</evidence>
<feature type="active site" description="Nucleophile" evidence="6">
    <location>
        <position position="21"/>
    </location>
</feature>
<reference evidence="9 11" key="2">
    <citation type="submission" date="2019-02" db="EMBL/GenBank/DDBJ databases">
        <title>Genomic Encyclopedia of Type Strains, Phase IV (KMG-IV): sequencing the most valuable type-strain genomes for metagenomic binning, comparative biology and taxonomic classification.</title>
        <authorList>
            <person name="Goeker M."/>
        </authorList>
    </citation>
    <scope>NUCLEOTIDE SEQUENCE [LARGE SCALE GENOMIC DNA]</scope>
    <source>
        <strain evidence="9 11">DSM 16618</strain>
    </source>
</reference>
<evidence type="ECO:0000256" key="4">
    <source>
        <dbReference type="ARBA" id="ARBA00022912"/>
    </source>
</evidence>
<dbReference type="EC" id="3.1.3.48" evidence="2"/>
<evidence type="ECO:0000256" key="5">
    <source>
        <dbReference type="ARBA" id="ARBA00051722"/>
    </source>
</evidence>
<keyword evidence="10" id="KW-1185">Reference proteome</keyword>
<sequence>MNSVAGSKAAAVATPQLLVMCTGNVCRSPIGEVMLRHHLALAGADAEVFSRGLGAPAGRAPHPFAVQVSDAHGVSIPEDKRAAQVNDIDLRMAVAVLVMDNGHRHEIQRRYPFASGKTFLMGHWQGNKEIEDPIHSPVEAFEQCWVDIDEGCRSWVEKLLEMGLIKRKA</sequence>
<evidence type="ECO:0000256" key="2">
    <source>
        <dbReference type="ARBA" id="ARBA00013064"/>
    </source>
</evidence>
<dbReference type="InterPro" id="IPR036196">
    <property type="entry name" value="Ptyr_pPase_sf"/>
</dbReference>
<dbReference type="Proteomes" id="UP000078084">
    <property type="component" value="Unassembled WGS sequence"/>
</dbReference>
<dbReference type="PANTHER" id="PTHR11717">
    <property type="entry name" value="LOW MOLECULAR WEIGHT PROTEIN TYROSINE PHOSPHATASE"/>
    <property type="match status" value="1"/>
</dbReference>
<reference evidence="8 10" key="1">
    <citation type="submission" date="2015-04" db="EMBL/GenBank/DDBJ databases">
        <title>Genome sequence of Kerstersia gyiorum CG1.</title>
        <authorList>
            <person name="Greninger A.L."/>
            <person name="Kozyreva V."/>
            <person name="Chaturvedi V."/>
        </authorList>
    </citation>
    <scope>NUCLEOTIDE SEQUENCE [LARGE SCALE GENOMIC DNA]</scope>
    <source>
        <strain evidence="8 10">CG1</strain>
    </source>
</reference>
<keyword evidence="3" id="KW-0378">Hydrolase</keyword>